<dbReference type="Proteomes" id="UP000031838">
    <property type="component" value="Chromosome 2"/>
</dbReference>
<keyword evidence="1" id="KW-0472">Membrane</keyword>
<protein>
    <submittedName>
        <fullName evidence="2">Uncharacterized protein</fullName>
    </submittedName>
</protein>
<reference evidence="2 3" key="2">
    <citation type="journal article" date="2016" name="Appl. Microbiol. Biotechnol.">
        <title>Mutations improving production and secretion of extracellular lipase by Burkholderia glumae PG1.</title>
        <authorList>
            <person name="Knapp A."/>
            <person name="Voget S."/>
            <person name="Gao R."/>
            <person name="Zaburannyi N."/>
            <person name="Krysciak D."/>
            <person name="Breuer M."/>
            <person name="Hauer B."/>
            <person name="Streit W.R."/>
            <person name="Muller R."/>
            <person name="Daniel R."/>
            <person name="Jaeger K.E."/>
        </authorList>
    </citation>
    <scope>NUCLEOTIDE SEQUENCE [LARGE SCALE GENOMIC DNA]</scope>
    <source>
        <strain evidence="2 3">PG1</strain>
    </source>
</reference>
<feature type="transmembrane region" description="Helical" evidence="1">
    <location>
        <begin position="67"/>
        <end position="86"/>
    </location>
</feature>
<sequence length="95" mass="9607">MLAAVLALVAAGGFGALTAGWTLLFAVVGLAAAGDNLIVAIPALAAWIGLVAVVRRAVPLRISGRQYGVALVAIYVAAPAIGWLTIPADSCRLHF</sequence>
<dbReference type="EMBL" id="CP002581">
    <property type="protein sequence ID" value="AJK50488.1"/>
    <property type="molecule type" value="Genomic_DNA"/>
</dbReference>
<proteinExistence type="predicted"/>
<organism evidence="2 3">
    <name type="scientific">Burkholderia plantarii</name>
    <dbReference type="NCBI Taxonomy" id="41899"/>
    <lineage>
        <taxon>Bacteria</taxon>
        <taxon>Pseudomonadati</taxon>
        <taxon>Pseudomonadota</taxon>
        <taxon>Betaproteobacteria</taxon>
        <taxon>Burkholderiales</taxon>
        <taxon>Burkholderiaceae</taxon>
        <taxon>Burkholderia</taxon>
    </lineage>
</organism>
<accession>A0A0B6S492</accession>
<keyword evidence="3" id="KW-1185">Reference proteome</keyword>
<keyword evidence="1" id="KW-1133">Transmembrane helix</keyword>
<evidence type="ECO:0000313" key="3">
    <source>
        <dbReference type="Proteomes" id="UP000031838"/>
    </source>
</evidence>
<feature type="transmembrane region" description="Helical" evidence="1">
    <location>
        <begin position="36"/>
        <end position="55"/>
    </location>
</feature>
<name>A0A0B6S492_BURPL</name>
<dbReference type="HOGENOM" id="CLU_2367394_0_0_4"/>
<keyword evidence="1" id="KW-0812">Transmembrane</keyword>
<evidence type="ECO:0000256" key="1">
    <source>
        <dbReference type="SAM" id="Phobius"/>
    </source>
</evidence>
<dbReference type="AlphaFoldDB" id="A0A0B6S492"/>
<reference evidence="3" key="1">
    <citation type="submission" date="2011-03" db="EMBL/GenBank/DDBJ databases">
        <authorList>
            <person name="Voget S."/>
            <person name="Streit W.R."/>
            <person name="Jaeger K.E."/>
            <person name="Daniel R."/>
        </authorList>
    </citation>
    <scope>NUCLEOTIDE SEQUENCE [LARGE SCALE GENOMIC DNA]</scope>
    <source>
        <strain evidence="3">PG1</strain>
    </source>
</reference>
<dbReference type="KEGG" id="bgp:BGL_2c24320"/>
<evidence type="ECO:0000313" key="2">
    <source>
        <dbReference type="EMBL" id="AJK50488.1"/>
    </source>
</evidence>
<gene>
    <name evidence="2" type="ORF">BGL_2c24320</name>
</gene>